<name>A0A4Q8LD75_9GAMM</name>
<dbReference type="RefSeq" id="WP_130550676.1">
    <property type="nucleotide sequence ID" value="NZ_SHMC01000002.1"/>
</dbReference>
<dbReference type="Proteomes" id="UP000292627">
    <property type="component" value="Unassembled WGS sequence"/>
</dbReference>
<dbReference type="OrthoDB" id="7069383at2"/>
<reference evidence="1 2" key="1">
    <citation type="submission" date="2019-02" db="EMBL/GenBank/DDBJ databases">
        <title>WGS of Pseudoxanthomonas species novum from clinical isolates.</title>
        <authorList>
            <person name="Bernier A.-M."/>
            <person name="Bernard K."/>
            <person name="Vachon A."/>
        </authorList>
    </citation>
    <scope>NUCLEOTIDE SEQUENCE [LARGE SCALE GENOMIC DNA]</scope>
    <source>
        <strain evidence="1 2">NML171200</strain>
    </source>
</reference>
<dbReference type="EMBL" id="SHMC01000002">
    <property type="protein sequence ID" value="TAA26823.1"/>
    <property type="molecule type" value="Genomic_DNA"/>
</dbReference>
<evidence type="ECO:0000313" key="1">
    <source>
        <dbReference type="EMBL" id="TAA26823.1"/>
    </source>
</evidence>
<gene>
    <name evidence="1" type="ORF">EA660_06320</name>
</gene>
<protein>
    <submittedName>
        <fullName evidence="1">Uncharacterized protein</fullName>
    </submittedName>
</protein>
<proteinExistence type="predicted"/>
<comment type="caution">
    <text evidence="1">The sequence shown here is derived from an EMBL/GenBank/DDBJ whole genome shotgun (WGS) entry which is preliminary data.</text>
</comment>
<dbReference type="AlphaFoldDB" id="A0A4Q8LD75"/>
<sequence length="157" mass="17223">MSNLIELAFEGVPSARLNDFIGVLVNDSSVLSVDVSEVDGVLAKWDGDVEKIMSAISSASAMVSLNLDRVDWPQLAILRTHLQVVRYDGRYDVMLSFTDSDISCKGSVAPIEALHACAVEFLTISGGENVYCGYEPAHDKKTRFFTNNCKGPLLDFW</sequence>
<organism evidence="1 2">
    <name type="scientific">Pseudoxanthomonas winnipegensis</name>
    <dbReference type="NCBI Taxonomy" id="2480810"/>
    <lineage>
        <taxon>Bacteria</taxon>
        <taxon>Pseudomonadati</taxon>
        <taxon>Pseudomonadota</taxon>
        <taxon>Gammaproteobacteria</taxon>
        <taxon>Lysobacterales</taxon>
        <taxon>Lysobacteraceae</taxon>
        <taxon>Pseudoxanthomonas</taxon>
    </lineage>
</organism>
<accession>A0A4Q8LD75</accession>
<evidence type="ECO:0000313" key="2">
    <source>
        <dbReference type="Proteomes" id="UP000292627"/>
    </source>
</evidence>